<feature type="non-terminal residue" evidence="15">
    <location>
        <position position="1"/>
    </location>
</feature>
<dbReference type="GO" id="GO:0016301">
    <property type="term" value="F:kinase activity"/>
    <property type="evidence" value="ECO:0007669"/>
    <property type="project" value="UniProtKB-KW"/>
</dbReference>
<dbReference type="InterPro" id="IPR051351">
    <property type="entry name" value="Ascorbate-PTS_EIIA_comp"/>
</dbReference>
<dbReference type="CDD" id="cd00211">
    <property type="entry name" value="PTS_IIA_fru"/>
    <property type="match status" value="1"/>
</dbReference>
<dbReference type="InterPro" id="IPR036095">
    <property type="entry name" value="PTS_EIIB-like_sf"/>
</dbReference>
<evidence type="ECO:0000256" key="3">
    <source>
        <dbReference type="ARBA" id="ARBA00022448"/>
    </source>
</evidence>
<dbReference type="InterPro" id="IPR016152">
    <property type="entry name" value="PTrfase/Anion_transptr"/>
</dbReference>
<dbReference type="EMBL" id="DXHR01000016">
    <property type="protein sequence ID" value="HIW12450.1"/>
    <property type="molecule type" value="Genomic_DNA"/>
</dbReference>
<dbReference type="PROSITE" id="PS51099">
    <property type="entry name" value="PTS_EIIB_TYPE_2"/>
    <property type="match status" value="1"/>
</dbReference>
<keyword evidence="8" id="KW-0418">Kinase</keyword>
<dbReference type="GO" id="GO:0005737">
    <property type="term" value="C:cytoplasm"/>
    <property type="evidence" value="ECO:0007669"/>
    <property type="project" value="UniProtKB-SubCell"/>
</dbReference>
<comment type="subcellular location">
    <subcellularLocation>
        <location evidence="1">Cytoplasm</location>
    </subcellularLocation>
</comment>
<feature type="domain" description="PRD" evidence="14">
    <location>
        <begin position="57"/>
        <end position="164"/>
    </location>
</feature>
<evidence type="ECO:0000256" key="5">
    <source>
        <dbReference type="ARBA" id="ARBA00022553"/>
    </source>
</evidence>
<feature type="domain" description="PTS EIIB type-2" evidence="13">
    <location>
        <begin position="170"/>
        <end position="261"/>
    </location>
</feature>
<dbReference type="SUPFAM" id="SSF52794">
    <property type="entry name" value="PTS system IIB component-like"/>
    <property type="match status" value="1"/>
</dbReference>
<evidence type="ECO:0000313" key="16">
    <source>
        <dbReference type="Proteomes" id="UP000823989"/>
    </source>
</evidence>
<name>A0A9D1QHR7_9STAP</name>
<evidence type="ECO:0000256" key="9">
    <source>
        <dbReference type="ARBA" id="ARBA00037387"/>
    </source>
</evidence>
<evidence type="ECO:0000256" key="10">
    <source>
        <dbReference type="ARBA" id="ARBA00041175"/>
    </source>
</evidence>
<evidence type="ECO:0000256" key="6">
    <source>
        <dbReference type="ARBA" id="ARBA00022679"/>
    </source>
</evidence>
<gene>
    <name evidence="15" type="ORF">H9891_04745</name>
</gene>
<dbReference type="InterPro" id="IPR036634">
    <property type="entry name" value="PRD_sf"/>
</dbReference>
<accession>A0A9D1QHR7</accession>
<evidence type="ECO:0000256" key="8">
    <source>
        <dbReference type="ARBA" id="ARBA00022777"/>
    </source>
</evidence>
<dbReference type="PROSITE" id="PS51372">
    <property type="entry name" value="PRD_2"/>
    <property type="match status" value="1"/>
</dbReference>
<protein>
    <recommendedName>
        <fullName evidence="10">Ascorbate-specific PTS system EIIA component</fullName>
    </recommendedName>
    <alternativeName>
        <fullName evidence="11">Ascorbate-specific phosphotransferase enzyme IIA component</fullName>
    </alternativeName>
</protein>
<dbReference type="CDD" id="cd05568">
    <property type="entry name" value="PTS_IIB_bgl_like"/>
    <property type="match status" value="1"/>
</dbReference>
<dbReference type="Pfam" id="PF00874">
    <property type="entry name" value="PRD"/>
    <property type="match status" value="1"/>
</dbReference>
<keyword evidence="7" id="KW-0598">Phosphotransferase system</keyword>
<evidence type="ECO:0000259" key="14">
    <source>
        <dbReference type="PROSITE" id="PS51372"/>
    </source>
</evidence>
<evidence type="ECO:0000256" key="4">
    <source>
        <dbReference type="ARBA" id="ARBA00022490"/>
    </source>
</evidence>
<dbReference type="GO" id="GO:0009401">
    <property type="term" value="P:phosphoenolpyruvate-dependent sugar phosphotransferase system"/>
    <property type="evidence" value="ECO:0007669"/>
    <property type="project" value="UniProtKB-KW"/>
</dbReference>
<reference evidence="15" key="1">
    <citation type="journal article" date="2021" name="PeerJ">
        <title>Extensive microbial diversity within the chicken gut microbiome revealed by metagenomics and culture.</title>
        <authorList>
            <person name="Gilroy R."/>
            <person name="Ravi A."/>
            <person name="Getino M."/>
            <person name="Pursley I."/>
            <person name="Horton D.L."/>
            <person name="Alikhan N.F."/>
            <person name="Baker D."/>
            <person name="Gharbi K."/>
            <person name="Hall N."/>
            <person name="Watson M."/>
            <person name="Adriaenssens E.M."/>
            <person name="Foster-Nyarko E."/>
            <person name="Jarju S."/>
            <person name="Secka A."/>
            <person name="Antonio M."/>
            <person name="Oren A."/>
            <person name="Chaudhuri R.R."/>
            <person name="La Ragione R."/>
            <person name="Hildebrand F."/>
            <person name="Pallen M.J."/>
        </authorList>
    </citation>
    <scope>NUCLEOTIDE SEQUENCE</scope>
    <source>
        <strain evidence="15">ChiHjej13B12-752</strain>
    </source>
</reference>
<dbReference type="GO" id="GO:0008982">
    <property type="term" value="F:protein-N(PI)-phosphohistidine-sugar phosphotransferase activity"/>
    <property type="evidence" value="ECO:0007669"/>
    <property type="project" value="InterPro"/>
</dbReference>
<dbReference type="InterPro" id="IPR002178">
    <property type="entry name" value="PTS_EIIA_type-2_dom"/>
</dbReference>
<evidence type="ECO:0000256" key="1">
    <source>
        <dbReference type="ARBA" id="ARBA00004496"/>
    </source>
</evidence>
<evidence type="ECO:0000259" key="12">
    <source>
        <dbReference type="PROSITE" id="PS51094"/>
    </source>
</evidence>
<dbReference type="PANTHER" id="PTHR36203:SF1">
    <property type="entry name" value="ASCORBATE-SPECIFIC PTS SYSTEM EIIA COMPONENT"/>
    <property type="match status" value="1"/>
</dbReference>
<keyword evidence="4" id="KW-0963">Cytoplasm</keyword>
<dbReference type="AlphaFoldDB" id="A0A9D1QHR7"/>
<evidence type="ECO:0000256" key="7">
    <source>
        <dbReference type="ARBA" id="ARBA00022683"/>
    </source>
</evidence>
<dbReference type="PANTHER" id="PTHR36203">
    <property type="entry name" value="ASCORBATE-SPECIFIC PTS SYSTEM EIIA COMPONENT"/>
    <property type="match status" value="1"/>
</dbReference>
<keyword evidence="3" id="KW-0813">Transport</keyword>
<evidence type="ECO:0000259" key="13">
    <source>
        <dbReference type="PROSITE" id="PS51099"/>
    </source>
</evidence>
<keyword evidence="5" id="KW-0597">Phosphoprotein</keyword>
<dbReference type="SUPFAM" id="SSF55804">
    <property type="entry name" value="Phoshotransferase/anion transport protein"/>
    <property type="match status" value="1"/>
</dbReference>
<proteinExistence type="predicted"/>
<keyword evidence="6" id="KW-0808">Transferase</keyword>
<reference evidence="15" key="2">
    <citation type="submission" date="2021-04" db="EMBL/GenBank/DDBJ databases">
        <authorList>
            <person name="Gilroy R."/>
        </authorList>
    </citation>
    <scope>NUCLEOTIDE SEQUENCE</scope>
    <source>
        <strain evidence="15">ChiHjej13B12-752</strain>
    </source>
</reference>
<feature type="domain" description="PTS EIIA type-2" evidence="12">
    <location>
        <begin position="312"/>
        <end position="452"/>
    </location>
</feature>
<dbReference type="Gene3D" id="3.40.50.2300">
    <property type="match status" value="1"/>
</dbReference>
<dbReference type="PROSITE" id="PS51094">
    <property type="entry name" value="PTS_EIIA_TYPE_2"/>
    <property type="match status" value="1"/>
</dbReference>
<dbReference type="Proteomes" id="UP000823989">
    <property type="component" value="Unassembled WGS sequence"/>
</dbReference>
<dbReference type="GO" id="GO:0006355">
    <property type="term" value="P:regulation of DNA-templated transcription"/>
    <property type="evidence" value="ECO:0007669"/>
    <property type="project" value="InterPro"/>
</dbReference>
<organism evidence="15 16">
    <name type="scientific">Candidatus Salinicoccus stercoripullorum</name>
    <dbReference type="NCBI Taxonomy" id="2838756"/>
    <lineage>
        <taxon>Bacteria</taxon>
        <taxon>Bacillati</taxon>
        <taxon>Bacillota</taxon>
        <taxon>Bacilli</taxon>
        <taxon>Bacillales</taxon>
        <taxon>Staphylococcaceae</taxon>
        <taxon>Salinicoccus</taxon>
    </lineage>
</organism>
<evidence type="ECO:0000256" key="11">
    <source>
        <dbReference type="ARBA" id="ARBA00042072"/>
    </source>
</evidence>
<dbReference type="Gene3D" id="1.10.1790.10">
    <property type="entry name" value="PRD domain"/>
    <property type="match status" value="1"/>
</dbReference>
<comment type="function">
    <text evidence="9">The phosphoenolpyruvate-dependent sugar phosphotransferase system (sugar PTS), a major carbohydrate active transport system, catalyzes the phosphorylation of incoming sugar substrates concomitantly with their translocation across the cell membrane. The enzyme II UlaABC PTS system is involved in ascorbate transport.</text>
</comment>
<dbReference type="InterPro" id="IPR011608">
    <property type="entry name" value="PRD"/>
</dbReference>
<dbReference type="SUPFAM" id="SSF63520">
    <property type="entry name" value="PTS-regulatory domain, PRD"/>
    <property type="match status" value="1"/>
</dbReference>
<dbReference type="InterPro" id="IPR013011">
    <property type="entry name" value="PTS_EIIB_2"/>
</dbReference>
<evidence type="ECO:0000256" key="2">
    <source>
        <dbReference type="ARBA" id="ARBA00011798"/>
    </source>
</evidence>
<comment type="subunit">
    <text evidence="2">Homodimer or homotrimer. Seems to be a monomer when not phosphorylated.</text>
</comment>
<dbReference type="Gene3D" id="3.40.930.10">
    <property type="entry name" value="Mannitol-specific EII, Chain A"/>
    <property type="match status" value="1"/>
</dbReference>
<dbReference type="Pfam" id="PF00359">
    <property type="entry name" value="PTS_EIIA_2"/>
    <property type="match status" value="1"/>
</dbReference>
<sequence length="470" mass="53611">LNHSEKEAIKAAPEFRMADNIFEQIFGTFTEDESVYFTRILLGAKIRFSKPSDYETENILKLESIVNTLIDNFQQKAAVIFPEKHSLYQNLLLHMKPAYYRIKYHINISNPLTDKIKQEYKEIFSITREIIQPLEKLIGQKINDDELAYISIHFGGWLKRNALTVNERILRVMIVCPNGIGTSRIMENQMINLLPEYEIVSLFAEKDYEKLGSLASTVDFVVSSVPLEHKGVPVIVVNPLFSEQDKETLLTHGKLDEYTHRQNEMPKADTLLDIIGQYAEIKDSETLKEKIIEYLSPTVNIESEVHKPLLKDLLTPNRIQIIDTVENWEAGIDIASRPLSEDDCIAYSYVTAMKNLINDKGTYMVTSDSIAFPHALPADGVKHTGMSLLLVKNSIKIKDKPVKLFIVLASEDNENHLKAMGQLTTILSDKTRKNNILNAQNQHEIIKALNFSKDRGDGNHEIPDRKTDRC</sequence>
<evidence type="ECO:0000313" key="15">
    <source>
        <dbReference type="EMBL" id="HIW12450.1"/>
    </source>
</evidence>
<comment type="caution">
    <text evidence="15">The sequence shown here is derived from an EMBL/GenBank/DDBJ whole genome shotgun (WGS) entry which is preliminary data.</text>
</comment>